<dbReference type="Proteomes" id="UP000078302">
    <property type="component" value="Unassembled WGS sequence"/>
</dbReference>
<evidence type="ECO:0000256" key="6">
    <source>
        <dbReference type="ARBA" id="ARBA00022839"/>
    </source>
</evidence>
<dbReference type="PANTHER" id="PTHR23355">
    <property type="entry name" value="RIBONUCLEASE"/>
    <property type="match status" value="1"/>
</dbReference>
<feature type="region of interest" description="Disordered" evidence="10">
    <location>
        <begin position="1"/>
        <end position="22"/>
    </location>
</feature>
<feature type="compositionally biased region" description="Basic and acidic residues" evidence="10">
    <location>
        <begin position="11"/>
        <end position="22"/>
    </location>
</feature>
<dbReference type="Pfam" id="PF17876">
    <property type="entry name" value="CSD2"/>
    <property type="match status" value="1"/>
</dbReference>
<comment type="subcellular location">
    <subcellularLocation>
        <location evidence="2 8">Cytoplasm</location>
    </subcellularLocation>
</comment>
<dbReference type="InterPro" id="IPR022966">
    <property type="entry name" value="RNase_II/R_CS"/>
</dbReference>
<feature type="region of interest" description="Disordered" evidence="10">
    <location>
        <begin position="728"/>
        <end position="748"/>
    </location>
</feature>
<evidence type="ECO:0000259" key="11">
    <source>
        <dbReference type="PROSITE" id="PS50126"/>
    </source>
</evidence>
<dbReference type="GO" id="GO:0006402">
    <property type="term" value="P:mRNA catabolic process"/>
    <property type="evidence" value="ECO:0007669"/>
    <property type="project" value="TreeGrafter"/>
</dbReference>
<dbReference type="GO" id="GO:0005829">
    <property type="term" value="C:cytosol"/>
    <property type="evidence" value="ECO:0007669"/>
    <property type="project" value="UniProtKB-ARBA"/>
</dbReference>
<evidence type="ECO:0000256" key="4">
    <source>
        <dbReference type="ARBA" id="ARBA00022722"/>
    </source>
</evidence>
<dbReference type="HAMAP" id="MF_01895">
    <property type="entry name" value="RNase_R"/>
    <property type="match status" value="1"/>
</dbReference>
<comment type="caution">
    <text evidence="12">The sequence shown here is derived from an EMBL/GenBank/DDBJ whole genome shotgun (WGS) entry which is preliminary data.</text>
</comment>
<evidence type="ECO:0000256" key="1">
    <source>
        <dbReference type="ARBA" id="ARBA00001849"/>
    </source>
</evidence>
<evidence type="ECO:0000313" key="12">
    <source>
        <dbReference type="EMBL" id="OAP87987.1"/>
    </source>
</evidence>
<keyword evidence="6 8" id="KW-0269">Exonuclease</keyword>
<keyword evidence="5 8" id="KW-0378">Hydrolase</keyword>
<dbReference type="PROSITE" id="PS50126">
    <property type="entry name" value="S1"/>
    <property type="match status" value="1"/>
</dbReference>
<dbReference type="Pfam" id="PF08206">
    <property type="entry name" value="OB_RNB"/>
    <property type="match status" value="1"/>
</dbReference>
<dbReference type="PROSITE" id="PS01175">
    <property type="entry name" value="RIBONUCLEASE_II"/>
    <property type="match status" value="1"/>
</dbReference>
<dbReference type="SMART" id="SM00316">
    <property type="entry name" value="S1"/>
    <property type="match status" value="1"/>
</dbReference>
<evidence type="ECO:0000256" key="5">
    <source>
        <dbReference type="ARBA" id="ARBA00022801"/>
    </source>
</evidence>
<evidence type="ECO:0000256" key="7">
    <source>
        <dbReference type="ARBA" id="ARBA00022884"/>
    </source>
</evidence>
<dbReference type="RefSeq" id="WP_064219817.1">
    <property type="nucleotide sequence ID" value="NZ_LVXZ01000181.1"/>
</dbReference>
<dbReference type="SMART" id="SM00357">
    <property type="entry name" value="CSP"/>
    <property type="match status" value="1"/>
</dbReference>
<comment type="catalytic activity">
    <reaction evidence="1 8">
        <text>Exonucleolytic cleavage in the 3'- to 5'-direction to yield nucleoside 5'-phosphates.</text>
        <dbReference type="EC" id="3.1.13.1"/>
    </reaction>
</comment>
<keyword evidence="9" id="KW-0175">Coiled coil</keyword>
<gene>
    <name evidence="8" type="primary">rnr</name>
    <name evidence="12" type="ORF">A4H96_12025</name>
</gene>
<dbReference type="Pfam" id="PF08461">
    <property type="entry name" value="WHD_RNase_R"/>
    <property type="match status" value="1"/>
</dbReference>
<evidence type="ECO:0000256" key="10">
    <source>
        <dbReference type="SAM" id="MobiDB-lite"/>
    </source>
</evidence>
<dbReference type="CDD" id="cd04471">
    <property type="entry name" value="S1_RNase_R"/>
    <property type="match status" value="1"/>
</dbReference>
<dbReference type="FunFam" id="2.40.50.140:FF:000213">
    <property type="entry name" value="Ribonuclease R"/>
    <property type="match status" value="1"/>
</dbReference>
<proteinExistence type="inferred from homology"/>
<dbReference type="InterPro" id="IPR013223">
    <property type="entry name" value="RNase_B_OB_dom"/>
</dbReference>
<organism evidence="12 13">
    <name type="scientific">Acidithiobacillus ferrooxidans</name>
    <name type="common">Thiobacillus ferrooxidans</name>
    <dbReference type="NCBI Taxonomy" id="920"/>
    <lineage>
        <taxon>Bacteria</taxon>
        <taxon>Pseudomonadati</taxon>
        <taxon>Pseudomonadota</taxon>
        <taxon>Acidithiobacillia</taxon>
        <taxon>Acidithiobacillales</taxon>
        <taxon>Acidithiobacillaceae</taxon>
        <taxon>Acidithiobacillus</taxon>
    </lineage>
</organism>
<dbReference type="OrthoDB" id="5287177at2"/>
<name>A0A179B8H2_ACIFR</name>
<dbReference type="EC" id="3.1.13.1" evidence="8"/>
<dbReference type="SMART" id="SM00955">
    <property type="entry name" value="RNB"/>
    <property type="match status" value="1"/>
</dbReference>
<reference evidence="12 13" key="1">
    <citation type="submission" date="2016-04" db="EMBL/GenBank/DDBJ databases">
        <title>Acidithiobacillus ferrooxidans genome sequencing and assembly.</title>
        <authorList>
            <person name="Zhou Z."/>
        </authorList>
    </citation>
    <scope>NUCLEOTIDE SEQUENCE [LARGE SCALE GENOMIC DNA]</scope>
    <source>
        <strain evidence="12 13">BY0502</strain>
    </source>
</reference>
<dbReference type="InterPro" id="IPR040476">
    <property type="entry name" value="CSD2"/>
</dbReference>
<dbReference type="InterPro" id="IPR012340">
    <property type="entry name" value="NA-bd_OB-fold"/>
</dbReference>
<protein>
    <recommendedName>
        <fullName evidence="8">Ribonuclease R</fullName>
        <shortName evidence="8">RNase R</shortName>
        <ecNumber evidence="8">3.1.13.1</ecNumber>
    </recommendedName>
</protein>
<dbReference type="Pfam" id="PF00773">
    <property type="entry name" value="RNB"/>
    <property type="match status" value="1"/>
</dbReference>
<dbReference type="InterPro" id="IPR004476">
    <property type="entry name" value="RNase_II/RNase_R"/>
</dbReference>
<evidence type="ECO:0000313" key="13">
    <source>
        <dbReference type="Proteomes" id="UP000078302"/>
    </source>
</evidence>
<dbReference type="SUPFAM" id="SSF50249">
    <property type="entry name" value="Nucleic acid-binding proteins"/>
    <property type="match status" value="3"/>
</dbReference>
<feature type="coiled-coil region" evidence="9">
    <location>
        <begin position="47"/>
        <end position="74"/>
    </location>
</feature>
<keyword evidence="3 8" id="KW-0963">Cytoplasm</keyword>
<evidence type="ECO:0000256" key="2">
    <source>
        <dbReference type="ARBA" id="ARBA00004496"/>
    </source>
</evidence>
<accession>A0A179B8H2</accession>
<comment type="function">
    <text evidence="8">3'-5' exoribonuclease that releases 5'-nucleoside monophosphates and is involved in maturation of structured RNAs.</text>
</comment>
<dbReference type="Pfam" id="PF00575">
    <property type="entry name" value="S1"/>
    <property type="match status" value="1"/>
</dbReference>
<dbReference type="InterPro" id="IPR001900">
    <property type="entry name" value="RNase_II/R"/>
</dbReference>
<dbReference type="NCBIfam" id="TIGR02063">
    <property type="entry name" value="RNase_R"/>
    <property type="match status" value="1"/>
</dbReference>
<dbReference type="InterPro" id="IPR011129">
    <property type="entry name" value="CSD"/>
</dbReference>
<comment type="similarity">
    <text evidence="8">Belongs to the RNR ribonuclease family. RNase R subfamily.</text>
</comment>
<keyword evidence="4 8" id="KW-0540">Nuclease</keyword>
<feature type="compositionally biased region" description="Basic residues" evidence="10">
    <location>
        <begin position="738"/>
        <end position="748"/>
    </location>
</feature>
<keyword evidence="13" id="KW-1185">Reference proteome</keyword>
<dbReference type="Gene3D" id="2.40.50.140">
    <property type="entry name" value="Nucleic acid-binding proteins"/>
    <property type="match status" value="2"/>
</dbReference>
<dbReference type="GO" id="GO:0008859">
    <property type="term" value="F:exoribonuclease II activity"/>
    <property type="evidence" value="ECO:0007669"/>
    <property type="project" value="UniProtKB-UniRule"/>
</dbReference>
<evidence type="ECO:0000256" key="8">
    <source>
        <dbReference type="HAMAP-Rule" id="MF_01895"/>
    </source>
</evidence>
<dbReference type="InterPro" id="IPR003029">
    <property type="entry name" value="S1_domain"/>
</dbReference>
<dbReference type="NCBIfam" id="TIGR00358">
    <property type="entry name" value="3_prime_RNase"/>
    <property type="match status" value="1"/>
</dbReference>
<dbReference type="PANTHER" id="PTHR23355:SF9">
    <property type="entry name" value="DIS3-LIKE EXONUCLEASE 2"/>
    <property type="match status" value="1"/>
</dbReference>
<dbReference type="EMBL" id="LVXZ01000181">
    <property type="protein sequence ID" value="OAP87987.1"/>
    <property type="molecule type" value="Genomic_DNA"/>
</dbReference>
<dbReference type="InterPro" id="IPR013668">
    <property type="entry name" value="RNase_R_HTH_12"/>
</dbReference>
<keyword evidence="7 8" id="KW-0694">RNA-binding</keyword>
<dbReference type="GO" id="GO:0003723">
    <property type="term" value="F:RNA binding"/>
    <property type="evidence" value="ECO:0007669"/>
    <property type="project" value="UniProtKB-UniRule"/>
</dbReference>
<evidence type="ECO:0000256" key="3">
    <source>
        <dbReference type="ARBA" id="ARBA00022490"/>
    </source>
</evidence>
<sequence length="748" mass="84705">MPETQEPASLTERDPMFEREKEKYERPIVSREYILSYLEGTGRPLTLEDIIAELEVAEDDQEALRRRLRAMERDGQLVRNRRGAYGIVAAMELVRGTVSAHPDGFGFLIPEAGGKDLFLSPREMRKVFHGDTILGRAVGEDRRGRIEGAVVRILERALKHIVGRYYADNGVHYVVPEDRRIPQEFAVVEGEGEGLTPVHGQIVILEITQYPDGRNMPQGRVVEILGEHMAPGMEVEIAVRNYGLPHQWPDEVLAEIKQFSETVPETMKAGRRDLRDLPLVTIDGADAKDFDDAVYAEVIENGFRLTVAIADVATYVCPDSALDREAVTRGNSVYFPRRVIPMLPEILSNGLCSLNPHVDRLCMFCEMEMDAAGEVQRFRFDRGIMRSQRRFTYDEVAAILAGDAELRAQDAAMVPHLEALHSLYESFAKARERRGTIEFDSQESRIIYNDQLRIEKIVAVTRNVAHRIIEECMLAANVCAAQFFRIHELPMLYRVHPEPASDKLEDLRRFLGELGVPVHLPAHPRSADLAKIIEDTRERSDSSLIQTVILRSLSQAYYTVDTGMHFGLAFPAYTHFTSPIRRYPDLVVHRGIQALLDAAGAEPKWFPKKALQELGQHCSMTERRADEASREAVNWLKCEFMMDKVGETYTGIITGVTGFGLFVALREIYVEGLIHISTLGEDYFHFDAQHYRIIGDHSKETFQLGDEIEIKVVSVNLDERKMDFERVMPEGQGGGAAKSRRSRRGKKD</sequence>
<evidence type="ECO:0000256" key="9">
    <source>
        <dbReference type="SAM" id="Coils"/>
    </source>
</evidence>
<dbReference type="InterPro" id="IPR011805">
    <property type="entry name" value="RNase_R"/>
</dbReference>
<feature type="domain" description="S1 motif" evidence="11">
    <location>
        <begin position="646"/>
        <end position="727"/>
    </location>
</feature>
<dbReference type="AlphaFoldDB" id="A0A179B8H2"/>
<dbReference type="InterPro" id="IPR050180">
    <property type="entry name" value="RNR_Ribonuclease"/>
</dbReference>